<dbReference type="PANTHER" id="PTHR24248:SF72">
    <property type="entry name" value="G-PROTEIN COUPLED RECEPTORS FAMILY 1 PROFILE DOMAIN-CONTAINING PROTEIN"/>
    <property type="match status" value="1"/>
</dbReference>
<dbReference type="Pfam" id="PF00001">
    <property type="entry name" value="7tm_1"/>
    <property type="match status" value="1"/>
</dbReference>
<evidence type="ECO:0000256" key="12">
    <source>
        <dbReference type="SAM" id="Phobius"/>
    </source>
</evidence>
<gene>
    <name evidence="14" type="ORF">L798_13509</name>
</gene>
<keyword evidence="6 10" id="KW-0297">G-protein coupled receptor</keyword>
<evidence type="ECO:0000256" key="9">
    <source>
        <dbReference type="ARBA" id="ARBA00023224"/>
    </source>
</evidence>
<dbReference type="GO" id="GO:0007200">
    <property type="term" value="P:phospholipase C-activating G protein-coupled receptor signaling pathway"/>
    <property type="evidence" value="ECO:0007669"/>
    <property type="project" value="TreeGrafter"/>
</dbReference>
<dbReference type="AlphaFoldDB" id="A0A067QRP7"/>
<evidence type="ECO:0000256" key="1">
    <source>
        <dbReference type="ARBA" id="ARBA00004651"/>
    </source>
</evidence>
<sequence length="515" mass="56077">MNYSDEYVPLSIEDCLTRRLEENTSNFFAIENISSSQTDTNVLSAPFLVILQNCNLLTADLHEVSVTTSPARVFSDSLLVLEAVALGLIILLTIGGNLLVIVAVVPSPTLRSPTHSLIVNLAVADLLLGVTVLPLSATRELSGIWLLGPSLCSIWTSLDVLCCTASILSLCGISVDRYIGVSRPLAYSRILTKRRARGLIAGIWALALAISIAPPLGWRDDSSDTECHVNKQLGYVIFSACGSFYLPALVILVLYALVYRAASRHSKFLQSGSRVTRSDVTLRVHLGNNSLKGHATERLAISGMSVTKFSSPPASSSKTDHPGTSVSLLATTDPPEPAPTTTKSYSALKTLFLFNFQGSTLLYDRGSDAWPSSEERRRLTIAGLYGRAAKFRRQKKAAKTLGIVVGGFLLCWFPFFVLLPIDAACPSCDVAGLFNFAFWLGYFNSCINPFIYACSSRELRRAFWGILCWKLKHTNNMAVSFTARSRDLSMSSTASFSASRRVQNNLARVPLPMSP</sequence>
<feature type="region of interest" description="Disordered" evidence="11">
    <location>
        <begin position="310"/>
        <end position="340"/>
    </location>
</feature>
<dbReference type="GO" id="GO:0007267">
    <property type="term" value="P:cell-cell signaling"/>
    <property type="evidence" value="ECO:0007669"/>
    <property type="project" value="TreeGrafter"/>
</dbReference>
<evidence type="ECO:0000256" key="4">
    <source>
        <dbReference type="ARBA" id="ARBA00022692"/>
    </source>
</evidence>
<dbReference type="GO" id="GO:0005886">
    <property type="term" value="C:plasma membrane"/>
    <property type="evidence" value="ECO:0007669"/>
    <property type="project" value="UniProtKB-SubCell"/>
</dbReference>
<keyword evidence="8 10" id="KW-0675">Receptor</keyword>
<dbReference type="SUPFAM" id="SSF81321">
    <property type="entry name" value="Family A G protein-coupled receptor-like"/>
    <property type="match status" value="1"/>
</dbReference>
<feature type="transmembrane region" description="Helical" evidence="12">
    <location>
        <begin position="433"/>
        <end position="454"/>
    </location>
</feature>
<dbReference type="CDD" id="cd14967">
    <property type="entry name" value="7tmA_amine_R-like"/>
    <property type="match status" value="1"/>
</dbReference>
<dbReference type="GO" id="GO:0007204">
    <property type="term" value="P:positive regulation of cytosolic calcium ion concentration"/>
    <property type="evidence" value="ECO:0007669"/>
    <property type="project" value="TreeGrafter"/>
</dbReference>
<evidence type="ECO:0000313" key="14">
    <source>
        <dbReference type="EMBL" id="KDR12456.1"/>
    </source>
</evidence>
<reference evidence="14 15" key="1">
    <citation type="journal article" date="2014" name="Nat. Commun.">
        <title>Molecular traces of alternative social organization in a termite genome.</title>
        <authorList>
            <person name="Terrapon N."/>
            <person name="Li C."/>
            <person name="Robertson H.M."/>
            <person name="Ji L."/>
            <person name="Meng X."/>
            <person name="Booth W."/>
            <person name="Chen Z."/>
            <person name="Childers C.P."/>
            <person name="Glastad K.M."/>
            <person name="Gokhale K."/>
            <person name="Gowin J."/>
            <person name="Gronenberg W."/>
            <person name="Hermansen R.A."/>
            <person name="Hu H."/>
            <person name="Hunt B.G."/>
            <person name="Huylmans A.K."/>
            <person name="Khalil S.M."/>
            <person name="Mitchell R.D."/>
            <person name="Munoz-Torres M.C."/>
            <person name="Mustard J.A."/>
            <person name="Pan H."/>
            <person name="Reese J.T."/>
            <person name="Scharf M.E."/>
            <person name="Sun F."/>
            <person name="Vogel H."/>
            <person name="Xiao J."/>
            <person name="Yang W."/>
            <person name="Yang Z."/>
            <person name="Yang Z."/>
            <person name="Zhou J."/>
            <person name="Zhu J."/>
            <person name="Brent C.S."/>
            <person name="Elsik C.G."/>
            <person name="Goodisman M.A."/>
            <person name="Liberles D.A."/>
            <person name="Roe R.M."/>
            <person name="Vargo E.L."/>
            <person name="Vilcinskas A."/>
            <person name="Wang J."/>
            <person name="Bornberg-Bauer E."/>
            <person name="Korb J."/>
            <person name="Zhang G."/>
            <person name="Liebig J."/>
        </authorList>
    </citation>
    <scope>NUCLEOTIDE SEQUENCE [LARGE SCALE GENOMIC DNA]</scope>
    <source>
        <tissue evidence="14">Whole organism</tissue>
    </source>
</reference>
<evidence type="ECO:0000256" key="10">
    <source>
        <dbReference type="RuleBase" id="RU000688"/>
    </source>
</evidence>
<protein>
    <recommendedName>
        <fullName evidence="13">G-protein coupled receptors family 1 profile domain-containing protein</fullName>
    </recommendedName>
</protein>
<dbReference type="InterPro" id="IPR000276">
    <property type="entry name" value="GPCR_Rhodpsn"/>
</dbReference>
<dbReference type="InParanoid" id="A0A067QRP7"/>
<feature type="transmembrane region" description="Helical" evidence="12">
    <location>
        <begin position="196"/>
        <end position="213"/>
    </location>
</feature>
<feature type="transmembrane region" description="Helical" evidence="12">
    <location>
        <begin position="155"/>
        <end position="175"/>
    </location>
</feature>
<keyword evidence="15" id="KW-1185">Reference proteome</keyword>
<evidence type="ECO:0000256" key="11">
    <source>
        <dbReference type="SAM" id="MobiDB-lite"/>
    </source>
</evidence>
<evidence type="ECO:0000256" key="7">
    <source>
        <dbReference type="ARBA" id="ARBA00023136"/>
    </source>
</evidence>
<evidence type="ECO:0000256" key="6">
    <source>
        <dbReference type="ARBA" id="ARBA00023040"/>
    </source>
</evidence>
<dbReference type="PROSITE" id="PS00237">
    <property type="entry name" value="G_PROTEIN_RECEP_F1_1"/>
    <property type="match status" value="1"/>
</dbReference>
<dbReference type="eggNOG" id="KOG3656">
    <property type="taxonomic scope" value="Eukaryota"/>
</dbReference>
<dbReference type="GO" id="GO:0043410">
    <property type="term" value="P:positive regulation of MAPK cascade"/>
    <property type="evidence" value="ECO:0007669"/>
    <property type="project" value="TreeGrafter"/>
</dbReference>
<keyword evidence="5 12" id="KW-1133">Transmembrane helix</keyword>
<evidence type="ECO:0000256" key="2">
    <source>
        <dbReference type="ARBA" id="ARBA00010663"/>
    </source>
</evidence>
<evidence type="ECO:0000256" key="3">
    <source>
        <dbReference type="ARBA" id="ARBA00022475"/>
    </source>
</evidence>
<dbReference type="Gene3D" id="1.20.1070.10">
    <property type="entry name" value="Rhodopsin 7-helix transmembrane proteins"/>
    <property type="match status" value="1"/>
</dbReference>
<evidence type="ECO:0000256" key="8">
    <source>
        <dbReference type="ARBA" id="ARBA00023170"/>
    </source>
</evidence>
<comment type="similarity">
    <text evidence="2 10">Belongs to the G-protein coupled receptor 1 family.</text>
</comment>
<dbReference type="OMA" id="WREYNYR"/>
<feature type="transmembrane region" description="Helical" evidence="12">
    <location>
        <begin position="233"/>
        <end position="258"/>
    </location>
</feature>
<evidence type="ECO:0000259" key="13">
    <source>
        <dbReference type="PROSITE" id="PS50262"/>
    </source>
</evidence>
<keyword evidence="9 10" id="KW-0807">Transducer</keyword>
<dbReference type="GO" id="GO:0004937">
    <property type="term" value="F:alpha1-adrenergic receptor activity"/>
    <property type="evidence" value="ECO:0007669"/>
    <property type="project" value="TreeGrafter"/>
</dbReference>
<dbReference type="PANTHER" id="PTHR24248">
    <property type="entry name" value="ADRENERGIC RECEPTOR-RELATED G-PROTEIN COUPLED RECEPTOR"/>
    <property type="match status" value="1"/>
</dbReference>
<name>A0A067QRP7_ZOONE</name>
<feature type="transmembrane region" description="Helical" evidence="12">
    <location>
        <begin position="400"/>
        <end position="421"/>
    </location>
</feature>
<dbReference type="InterPro" id="IPR017452">
    <property type="entry name" value="GPCR_Rhodpsn_7TM"/>
</dbReference>
<keyword evidence="3" id="KW-1003">Cell membrane</keyword>
<dbReference type="PROSITE" id="PS50262">
    <property type="entry name" value="G_PROTEIN_RECEP_F1_2"/>
    <property type="match status" value="1"/>
</dbReference>
<dbReference type="SMART" id="SM01381">
    <property type="entry name" value="7TM_GPCR_Srsx"/>
    <property type="match status" value="1"/>
</dbReference>
<comment type="subcellular location">
    <subcellularLocation>
        <location evidence="1">Cell membrane</location>
        <topology evidence="1">Multi-pass membrane protein</topology>
    </subcellularLocation>
</comment>
<dbReference type="STRING" id="136037.A0A067QRP7"/>
<proteinExistence type="inferred from homology"/>
<evidence type="ECO:0000313" key="15">
    <source>
        <dbReference type="Proteomes" id="UP000027135"/>
    </source>
</evidence>
<organism evidence="14 15">
    <name type="scientific">Zootermopsis nevadensis</name>
    <name type="common">Dampwood termite</name>
    <dbReference type="NCBI Taxonomy" id="136037"/>
    <lineage>
        <taxon>Eukaryota</taxon>
        <taxon>Metazoa</taxon>
        <taxon>Ecdysozoa</taxon>
        <taxon>Arthropoda</taxon>
        <taxon>Hexapoda</taxon>
        <taxon>Insecta</taxon>
        <taxon>Pterygota</taxon>
        <taxon>Neoptera</taxon>
        <taxon>Polyneoptera</taxon>
        <taxon>Dictyoptera</taxon>
        <taxon>Blattodea</taxon>
        <taxon>Blattoidea</taxon>
        <taxon>Termitoidae</taxon>
        <taxon>Termopsidae</taxon>
        <taxon>Zootermopsis</taxon>
    </lineage>
</organism>
<dbReference type="GO" id="GO:0071880">
    <property type="term" value="P:adenylate cyclase-activating adrenergic receptor signaling pathway"/>
    <property type="evidence" value="ECO:0007669"/>
    <property type="project" value="TreeGrafter"/>
</dbReference>
<feature type="transmembrane region" description="Helical" evidence="12">
    <location>
        <begin position="117"/>
        <end position="135"/>
    </location>
</feature>
<keyword evidence="4 10" id="KW-0812">Transmembrane</keyword>
<feature type="domain" description="G-protein coupled receptors family 1 profile" evidence="13">
    <location>
        <begin position="96"/>
        <end position="452"/>
    </location>
</feature>
<feature type="compositionally biased region" description="Polar residues" evidence="11">
    <location>
        <begin position="310"/>
        <end position="329"/>
    </location>
</feature>
<feature type="transmembrane region" description="Helical" evidence="12">
    <location>
        <begin position="83"/>
        <end position="105"/>
    </location>
</feature>
<keyword evidence="7 12" id="KW-0472">Membrane</keyword>
<dbReference type="Proteomes" id="UP000027135">
    <property type="component" value="Unassembled WGS sequence"/>
</dbReference>
<dbReference type="EMBL" id="KK853018">
    <property type="protein sequence ID" value="KDR12456.1"/>
    <property type="molecule type" value="Genomic_DNA"/>
</dbReference>
<evidence type="ECO:0000256" key="5">
    <source>
        <dbReference type="ARBA" id="ARBA00022989"/>
    </source>
</evidence>
<dbReference type="PRINTS" id="PR00237">
    <property type="entry name" value="GPCRRHODOPSN"/>
</dbReference>
<accession>A0A067QRP7</accession>